<sequence>MPCQEEGVFSPQPQTSYIAELAELPTAQTIHNVCIPSKISPGKALDIVSPVPPAAVLDFRRKAKKIAEFLNSVEGIDKERKEEMELKELKRCKKHAETSIASKKGKLTAKMVPIGKHKKMNWSCRYLLMKIFLFMTAARTWKITITQPVLGVGKSIPRQPGLMTGFSASIVSSGCMRDARNTKISAKSV</sequence>
<dbReference type="AlphaFoldDB" id="A0AAW1KMT3"/>
<evidence type="ECO:0000313" key="2">
    <source>
        <dbReference type="Proteomes" id="UP001458880"/>
    </source>
</evidence>
<evidence type="ECO:0000313" key="1">
    <source>
        <dbReference type="EMBL" id="KAK9720766.1"/>
    </source>
</evidence>
<dbReference type="Proteomes" id="UP001458880">
    <property type="component" value="Unassembled WGS sequence"/>
</dbReference>
<proteinExistence type="predicted"/>
<gene>
    <name evidence="1" type="ORF">QE152_g21911</name>
</gene>
<protein>
    <submittedName>
        <fullName evidence="1">Uncharacterized protein</fullName>
    </submittedName>
</protein>
<reference evidence="1 2" key="1">
    <citation type="journal article" date="2024" name="BMC Genomics">
        <title>De novo assembly and annotation of Popillia japonica's genome with initial clues to its potential as an invasive pest.</title>
        <authorList>
            <person name="Cucini C."/>
            <person name="Boschi S."/>
            <person name="Funari R."/>
            <person name="Cardaioli E."/>
            <person name="Iannotti N."/>
            <person name="Marturano G."/>
            <person name="Paoli F."/>
            <person name="Bruttini M."/>
            <person name="Carapelli A."/>
            <person name="Frati F."/>
            <person name="Nardi F."/>
        </authorList>
    </citation>
    <scope>NUCLEOTIDE SEQUENCE [LARGE SCALE GENOMIC DNA]</scope>
    <source>
        <strain evidence="1">DMR45628</strain>
    </source>
</reference>
<keyword evidence="2" id="KW-1185">Reference proteome</keyword>
<dbReference type="EMBL" id="JASPKY010000207">
    <property type="protein sequence ID" value="KAK9720766.1"/>
    <property type="molecule type" value="Genomic_DNA"/>
</dbReference>
<accession>A0AAW1KMT3</accession>
<organism evidence="1 2">
    <name type="scientific">Popillia japonica</name>
    <name type="common">Japanese beetle</name>
    <dbReference type="NCBI Taxonomy" id="7064"/>
    <lineage>
        <taxon>Eukaryota</taxon>
        <taxon>Metazoa</taxon>
        <taxon>Ecdysozoa</taxon>
        <taxon>Arthropoda</taxon>
        <taxon>Hexapoda</taxon>
        <taxon>Insecta</taxon>
        <taxon>Pterygota</taxon>
        <taxon>Neoptera</taxon>
        <taxon>Endopterygota</taxon>
        <taxon>Coleoptera</taxon>
        <taxon>Polyphaga</taxon>
        <taxon>Scarabaeiformia</taxon>
        <taxon>Scarabaeidae</taxon>
        <taxon>Rutelinae</taxon>
        <taxon>Popillia</taxon>
    </lineage>
</organism>
<name>A0AAW1KMT3_POPJA</name>
<comment type="caution">
    <text evidence="1">The sequence shown here is derived from an EMBL/GenBank/DDBJ whole genome shotgun (WGS) entry which is preliminary data.</text>
</comment>